<keyword evidence="9" id="KW-0539">Nucleus</keyword>
<protein>
    <recommendedName>
        <fullName evidence="11">Polyadenylate-binding protein</fullName>
        <shortName evidence="11">PABP</shortName>
    </recommendedName>
</protein>
<evidence type="ECO:0000256" key="1">
    <source>
        <dbReference type="ARBA" id="ARBA00004123"/>
    </source>
</evidence>
<feature type="region of interest" description="Disordered" evidence="12">
    <location>
        <begin position="464"/>
        <end position="484"/>
    </location>
</feature>
<dbReference type="SUPFAM" id="SSF54928">
    <property type="entry name" value="RNA-binding domain, RBD"/>
    <property type="match status" value="3"/>
</dbReference>
<dbReference type="FunFam" id="1.10.1900.10:FF:000003">
    <property type="entry name" value="Polyadenylate-binding protein"/>
    <property type="match status" value="1"/>
</dbReference>
<evidence type="ECO:0000256" key="9">
    <source>
        <dbReference type="ARBA" id="ARBA00023242"/>
    </source>
</evidence>
<dbReference type="InterPro" id="IPR002004">
    <property type="entry name" value="PABP_HYD_C"/>
</dbReference>
<feature type="domain" description="RRM" evidence="13">
    <location>
        <begin position="214"/>
        <end position="291"/>
    </location>
</feature>
<dbReference type="SMART" id="SM00360">
    <property type="entry name" value="RRM"/>
    <property type="match status" value="4"/>
</dbReference>
<dbReference type="GO" id="GO:0003723">
    <property type="term" value="F:RNA binding"/>
    <property type="evidence" value="ECO:0007669"/>
    <property type="project" value="UniProtKB-UniRule"/>
</dbReference>
<evidence type="ECO:0000256" key="12">
    <source>
        <dbReference type="SAM" id="MobiDB-lite"/>
    </source>
</evidence>
<proteinExistence type="inferred from homology"/>
<keyword evidence="8 10" id="KW-0694">RNA-binding</keyword>
<accession>A0A7I8IUW5</accession>
<dbReference type="InterPro" id="IPR045305">
    <property type="entry name" value="RRM2_I_PABPs"/>
</dbReference>
<evidence type="ECO:0000256" key="10">
    <source>
        <dbReference type="PROSITE-ProRule" id="PRU00176"/>
    </source>
</evidence>
<dbReference type="GO" id="GO:0006417">
    <property type="term" value="P:regulation of translation"/>
    <property type="evidence" value="ECO:0007669"/>
    <property type="project" value="UniProtKB-KW"/>
</dbReference>
<dbReference type="EMBL" id="CACRZD030000006">
    <property type="protein sequence ID" value="CAA6661422.1"/>
    <property type="molecule type" value="Genomic_DNA"/>
</dbReference>
<dbReference type="FunFam" id="3.30.70.330:FF:000003">
    <property type="entry name" value="Polyadenylate-binding protein"/>
    <property type="match status" value="1"/>
</dbReference>
<evidence type="ECO:0000259" key="14">
    <source>
        <dbReference type="PROSITE" id="PS51309"/>
    </source>
</evidence>
<keyword evidence="7" id="KW-0810">Translation regulation</keyword>
<dbReference type="Proteomes" id="UP001189122">
    <property type="component" value="Unassembled WGS sequence"/>
</dbReference>
<sequence>MSQVQVQPQVALSSPNAAANSAPPAGAAVSQFQSTSLYVGDLEMNVTDSQLYDLFSQLGQVLSVRVCRDITTRRSLGYAYVNYSNPVDAARAMDALNFTPLNNKPIRIMYSNRDPSARKSGSGNIFIKNLDKAIDNKALYDTFSVFGNILSCKIATDPSGQSKGYGFVQFEQDEAAQNAISKLNGMLLNDKQVFVGPFLRKQERDNSANKTKFNNVYVKNLSESTTEEDLKKTFGEYGNITSVVVMREGDGKSKCFGFVNFEDADDAARAVEELNGQKFDDKEWYVGKAQKKSEREVELKTRFEQNMKEAVDKYQGVNLYLKNLDDTIDDEKLQELFSAYGTITSSKIMRDPTGISRGSGFVTFSTPEEANRAISEMNGKMVSNKPLYVALAQRKEDRRARLQAQFSQMRPVAMPPSVAPRMPMYPPGAPGLGQQIFYGQGPPALIPQAWGGPMPNFFVPLVQQGQQPQRPGGRRAGAGPVPQVQQPVPMMQQQMLPRGRLYRYSPGRNMPEVPMPGVAGGMLSVPYDMGTFPMRDAGIPHSLPIGALASALANATPEQQRTMLGESLYPLVEQLEHDSAAKVTGMLLEMDQTEVLHLLESPDALKSKVGEAMEVLRSVAQQQQQSPVALLTSWPPSA</sequence>
<dbReference type="InterPro" id="IPR012677">
    <property type="entry name" value="Nucleotide-bd_a/b_plait_sf"/>
</dbReference>
<dbReference type="PROSITE" id="PS51309">
    <property type="entry name" value="PABC"/>
    <property type="match status" value="1"/>
</dbReference>
<evidence type="ECO:0000256" key="2">
    <source>
        <dbReference type="ARBA" id="ARBA00004496"/>
    </source>
</evidence>
<evidence type="ECO:0000256" key="7">
    <source>
        <dbReference type="ARBA" id="ARBA00022845"/>
    </source>
</evidence>
<feature type="domain" description="PABC" evidence="14">
    <location>
        <begin position="544"/>
        <end position="621"/>
    </location>
</feature>
<feature type="domain" description="RRM" evidence="13">
    <location>
        <begin position="123"/>
        <end position="195"/>
    </location>
</feature>
<dbReference type="FunFam" id="3.30.70.330:FF:000555">
    <property type="entry name" value="Polyadenylate-binding protein"/>
    <property type="match status" value="1"/>
</dbReference>
<dbReference type="NCBIfam" id="TIGR01628">
    <property type="entry name" value="PABP-1234"/>
    <property type="match status" value="1"/>
</dbReference>
<keyword evidence="16" id="KW-1185">Reference proteome</keyword>
<dbReference type="InterPro" id="IPR000504">
    <property type="entry name" value="RRM_dom"/>
</dbReference>
<comment type="function">
    <text evidence="11">Binds the poly(A) tail of mRNA.</text>
</comment>
<feature type="domain" description="RRM" evidence="13">
    <location>
        <begin position="35"/>
        <end position="113"/>
    </location>
</feature>
<organism evidence="15">
    <name type="scientific">Spirodela intermedia</name>
    <name type="common">Intermediate duckweed</name>
    <dbReference type="NCBI Taxonomy" id="51605"/>
    <lineage>
        <taxon>Eukaryota</taxon>
        <taxon>Viridiplantae</taxon>
        <taxon>Streptophyta</taxon>
        <taxon>Embryophyta</taxon>
        <taxon>Tracheophyta</taxon>
        <taxon>Spermatophyta</taxon>
        <taxon>Magnoliopsida</taxon>
        <taxon>Liliopsida</taxon>
        <taxon>Araceae</taxon>
        <taxon>Lemnoideae</taxon>
        <taxon>Spirodela</taxon>
    </lineage>
</organism>
<evidence type="ECO:0000256" key="11">
    <source>
        <dbReference type="RuleBase" id="RU362004"/>
    </source>
</evidence>
<evidence type="ECO:0000256" key="3">
    <source>
        <dbReference type="ARBA" id="ARBA00008557"/>
    </source>
</evidence>
<evidence type="ECO:0000313" key="15">
    <source>
        <dbReference type="EMBL" id="CAA2621736.1"/>
    </source>
</evidence>
<dbReference type="InterPro" id="IPR034364">
    <property type="entry name" value="PABP_RRM1"/>
</dbReference>
<dbReference type="InterPro" id="IPR036053">
    <property type="entry name" value="PABP-dom"/>
</dbReference>
<evidence type="ECO:0000256" key="6">
    <source>
        <dbReference type="ARBA" id="ARBA00022737"/>
    </source>
</evidence>
<dbReference type="CDD" id="cd12380">
    <property type="entry name" value="RRM3_I_PABPs"/>
    <property type="match status" value="1"/>
</dbReference>
<keyword evidence="6" id="KW-0677">Repeat</keyword>
<dbReference type="Gene3D" id="3.30.70.330">
    <property type="match status" value="4"/>
</dbReference>
<dbReference type="CDD" id="cd12379">
    <property type="entry name" value="RRM2_I_PABPs"/>
    <property type="match status" value="1"/>
</dbReference>
<dbReference type="CDD" id="cd12381">
    <property type="entry name" value="RRM4_I_PABPs"/>
    <property type="match status" value="1"/>
</dbReference>
<dbReference type="FunFam" id="3.30.70.330:FF:000239">
    <property type="entry name" value="Polyadenylate-binding protein"/>
    <property type="match status" value="1"/>
</dbReference>
<comment type="subcellular location">
    <subcellularLocation>
        <location evidence="2 11">Cytoplasm</location>
    </subcellularLocation>
    <subcellularLocation>
        <location evidence="1">Nucleus</location>
    </subcellularLocation>
</comment>
<dbReference type="AlphaFoldDB" id="A0A7I8IUW5"/>
<dbReference type="SUPFAM" id="SSF63570">
    <property type="entry name" value="PABC (PABP) domain"/>
    <property type="match status" value="1"/>
</dbReference>
<reference evidence="15 16" key="1">
    <citation type="submission" date="2019-12" db="EMBL/GenBank/DDBJ databases">
        <authorList>
            <person name="Scholz U."/>
            <person name="Mascher M."/>
            <person name="Fiebig A."/>
        </authorList>
    </citation>
    <scope>NUCLEOTIDE SEQUENCE</scope>
</reference>
<evidence type="ECO:0000256" key="8">
    <source>
        <dbReference type="ARBA" id="ARBA00022884"/>
    </source>
</evidence>
<dbReference type="PROSITE" id="PS50102">
    <property type="entry name" value="RRM"/>
    <property type="match status" value="4"/>
</dbReference>
<gene>
    <name evidence="15" type="ORF">SI7747_06007817</name>
</gene>
<dbReference type="InterPro" id="IPR006515">
    <property type="entry name" value="PABP_1234"/>
</dbReference>
<dbReference type="InterPro" id="IPR035979">
    <property type="entry name" value="RBD_domain_sf"/>
</dbReference>
<dbReference type="FunFam" id="3.30.70.330:FF:000217">
    <property type="entry name" value="Polyadenylate-binding protein"/>
    <property type="match status" value="1"/>
</dbReference>
<comment type="similarity">
    <text evidence="3 11">Belongs to the polyadenylate-binding protein type-1 family.</text>
</comment>
<name>A0A7I8IUW5_SPIIN</name>
<evidence type="ECO:0000259" key="13">
    <source>
        <dbReference type="PROSITE" id="PS50102"/>
    </source>
</evidence>
<evidence type="ECO:0000256" key="4">
    <source>
        <dbReference type="ARBA" id="ARBA00022490"/>
    </source>
</evidence>
<keyword evidence="4 11" id="KW-0963">Cytoplasm</keyword>
<dbReference type="SMART" id="SM00517">
    <property type="entry name" value="PolyA"/>
    <property type="match status" value="1"/>
</dbReference>
<dbReference type="GO" id="GO:0005737">
    <property type="term" value="C:cytoplasm"/>
    <property type="evidence" value="ECO:0007669"/>
    <property type="project" value="UniProtKB-SubCell"/>
</dbReference>
<dbReference type="PANTHER" id="PTHR24012">
    <property type="entry name" value="RNA BINDING PROTEIN"/>
    <property type="match status" value="1"/>
</dbReference>
<dbReference type="SMART" id="SM00361">
    <property type="entry name" value="RRM_1"/>
    <property type="match status" value="4"/>
</dbReference>
<dbReference type="EMBL" id="LR743593">
    <property type="protein sequence ID" value="CAA2621736.1"/>
    <property type="molecule type" value="Genomic_DNA"/>
</dbReference>
<dbReference type="CDD" id="cd12378">
    <property type="entry name" value="RRM1_I_PABPs"/>
    <property type="match status" value="1"/>
</dbReference>
<dbReference type="Pfam" id="PF00076">
    <property type="entry name" value="RRM_1"/>
    <property type="match status" value="4"/>
</dbReference>
<dbReference type="InterPro" id="IPR003954">
    <property type="entry name" value="RRM_euk-type"/>
</dbReference>
<dbReference type="Gene3D" id="1.10.1900.10">
    <property type="entry name" value="c-terminal domain of poly(a) binding protein"/>
    <property type="match status" value="1"/>
</dbReference>
<dbReference type="Pfam" id="PF00658">
    <property type="entry name" value="MLLE"/>
    <property type="match status" value="1"/>
</dbReference>
<dbReference type="GO" id="GO:0005634">
    <property type="term" value="C:nucleus"/>
    <property type="evidence" value="ECO:0007669"/>
    <property type="project" value="UniProtKB-SubCell"/>
</dbReference>
<keyword evidence="5" id="KW-0945">Host-virus interaction</keyword>
<feature type="domain" description="RRM" evidence="13">
    <location>
        <begin position="317"/>
        <end position="394"/>
    </location>
</feature>
<evidence type="ECO:0000313" key="16">
    <source>
        <dbReference type="Proteomes" id="UP001189122"/>
    </source>
</evidence>
<evidence type="ECO:0000256" key="5">
    <source>
        <dbReference type="ARBA" id="ARBA00022581"/>
    </source>
</evidence>